<dbReference type="PANTHER" id="PTHR43004">
    <property type="entry name" value="TRK SYSTEM POTASSIUM UPTAKE PROTEIN"/>
    <property type="match status" value="1"/>
</dbReference>
<feature type="transmembrane region" description="Helical" evidence="5">
    <location>
        <begin position="12"/>
        <end position="37"/>
    </location>
</feature>
<dbReference type="AlphaFoldDB" id="A0A9P8CT72"/>
<dbReference type="SUPFAM" id="SSF51905">
    <property type="entry name" value="FAD/NAD(P)-binding domain"/>
    <property type="match status" value="1"/>
</dbReference>
<dbReference type="InterPro" id="IPR050641">
    <property type="entry name" value="RIFMO-like"/>
</dbReference>
<name>A0A9P8CT72_9HYPO</name>
<proteinExistence type="predicted"/>
<keyword evidence="5" id="KW-0812">Transmembrane</keyword>
<gene>
    <name evidence="7" type="ORF">F5Z01DRAFT_697191</name>
</gene>
<evidence type="ECO:0000313" key="8">
    <source>
        <dbReference type="Proteomes" id="UP000887229"/>
    </source>
</evidence>
<evidence type="ECO:0000256" key="4">
    <source>
        <dbReference type="ARBA" id="ARBA00023002"/>
    </source>
</evidence>
<keyword evidence="4" id="KW-0560">Oxidoreductase</keyword>
<protein>
    <submittedName>
        <fullName evidence="7">FAD binding domain-containing protein</fullName>
    </submittedName>
</protein>
<dbReference type="PRINTS" id="PR00420">
    <property type="entry name" value="RNGMNOXGNASE"/>
</dbReference>
<dbReference type="InterPro" id="IPR002938">
    <property type="entry name" value="FAD-bd"/>
</dbReference>
<dbReference type="OrthoDB" id="2690153at2759"/>
<evidence type="ECO:0000256" key="3">
    <source>
        <dbReference type="ARBA" id="ARBA00022827"/>
    </source>
</evidence>
<evidence type="ECO:0000256" key="2">
    <source>
        <dbReference type="ARBA" id="ARBA00022630"/>
    </source>
</evidence>
<accession>A0A9P8CT72</accession>
<dbReference type="Gene3D" id="3.30.9.10">
    <property type="entry name" value="D-Amino Acid Oxidase, subunit A, domain 2"/>
    <property type="match status" value="1"/>
</dbReference>
<dbReference type="Gene3D" id="3.40.30.120">
    <property type="match status" value="1"/>
</dbReference>
<feature type="domain" description="FAD-binding" evidence="6">
    <location>
        <begin position="14"/>
        <end position="368"/>
    </location>
</feature>
<keyword evidence="2" id="KW-0285">Flavoprotein</keyword>
<evidence type="ECO:0000313" key="7">
    <source>
        <dbReference type="EMBL" id="KAG9256516.1"/>
    </source>
</evidence>
<dbReference type="RefSeq" id="XP_046120440.1">
    <property type="nucleotide sequence ID" value="XM_046266302.1"/>
</dbReference>
<evidence type="ECO:0000256" key="5">
    <source>
        <dbReference type="SAM" id="Phobius"/>
    </source>
</evidence>
<organism evidence="7 8">
    <name type="scientific">Emericellopsis atlantica</name>
    <dbReference type="NCBI Taxonomy" id="2614577"/>
    <lineage>
        <taxon>Eukaryota</taxon>
        <taxon>Fungi</taxon>
        <taxon>Dikarya</taxon>
        <taxon>Ascomycota</taxon>
        <taxon>Pezizomycotina</taxon>
        <taxon>Sordariomycetes</taxon>
        <taxon>Hypocreomycetidae</taxon>
        <taxon>Hypocreales</taxon>
        <taxon>Bionectriaceae</taxon>
        <taxon>Emericellopsis</taxon>
    </lineage>
</organism>
<sequence>MTVLNNPPATIFAIIVGAGPVGLYTAIALSHFGYRCVVLERKKVRRLQQPKAHAINSRSLEIFRQIGIPVPTLRSLGATADDSDVLRFESSLAGVEYGKFRYERQDEDVKAFTPEPLANIPQPALETFLRDYAEATGLVTIFDGWQWQSFTQKPHHDVLSEVLNVENGTSTYIASKYLFACDGAHSRARTALGIPLRIPQSAYPSTIRYVSITIKTDWTKYRSGMLHVIIQGQNLRVFITYDRKSSWVFMFGISHDDPTDKFTEEFCREAIDKAVGEKTDYEIVNTCFWEAGLSISDFYRSKTVPNAFVLGDAAHTFPNAGGLGVNTGFADAHNLVWKIAAVEKRWSRQPDTLLDSYTLERRPVAEASCKISDHNQFRITEVCSKVSSVMGDNPLENHKDHEKRKFLQDTISAQWSFSDHLNLHIGYVYGLDDLGYEPQGDEEIPANSAFFKQQCVPGVRLPHAWVTCRGNTISTLDLVKFSKFTVLAAAGHKVLPTSTKGPNGIPLVFQQLGRDFMDEKGDWSTIMGLEDGTGFIVVRPDQHILGRAATVDQVEELLVKGVL</sequence>
<keyword evidence="8" id="KW-1185">Reference proteome</keyword>
<keyword evidence="3" id="KW-0274">FAD</keyword>
<evidence type="ECO:0000256" key="1">
    <source>
        <dbReference type="ARBA" id="ARBA00001974"/>
    </source>
</evidence>
<dbReference type="GeneID" id="70297205"/>
<keyword evidence="5" id="KW-1133">Transmembrane helix</keyword>
<dbReference type="Pfam" id="PF01494">
    <property type="entry name" value="FAD_binding_3"/>
    <property type="match status" value="1"/>
</dbReference>
<reference evidence="7" key="1">
    <citation type="journal article" date="2021" name="IMA Fungus">
        <title>Genomic characterization of three marine fungi, including Emericellopsis atlantica sp. nov. with signatures of a generalist lifestyle and marine biomass degradation.</title>
        <authorList>
            <person name="Hagestad O.C."/>
            <person name="Hou L."/>
            <person name="Andersen J.H."/>
            <person name="Hansen E.H."/>
            <person name="Altermark B."/>
            <person name="Li C."/>
            <person name="Kuhnert E."/>
            <person name="Cox R.J."/>
            <person name="Crous P.W."/>
            <person name="Spatafora J.W."/>
            <person name="Lail K."/>
            <person name="Amirebrahimi M."/>
            <person name="Lipzen A."/>
            <person name="Pangilinan J."/>
            <person name="Andreopoulos W."/>
            <person name="Hayes R.D."/>
            <person name="Ng V."/>
            <person name="Grigoriev I.V."/>
            <person name="Jackson S.A."/>
            <person name="Sutton T.D.S."/>
            <person name="Dobson A.D.W."/>
            <person name="Rama T."/>
        </authorList>
    </citation>
    <scope>NUCLEOTIDE SEQUENCE</scope>
    <source>
        <strain evidence="7">TS7</strain>
    </source>
</reference>
<dbReference type="GO" id="GO:0016709">
    <property type="term" value="F:oxidoreductase activity, acting on paired donors, with incorporation or reduction of molecular oxygen, NAD(P)H as one donor, and incorporation of one atom of oxygen"/>
    <property type="evidence" value="ECO:0007669"/>
    <property type="project" value="UniProtKB-ARBA"/>
</dbReference>
<comment type="caution">
    <text evidence="7">The sequence shown here is derived from an EMBL/GenBank/DDBJ whole genome shotgun (WGS) entry which is preliminary data.</text>
</comment>
<comment type="cofactor">
    <cofactor evidence="1">
        <name>FAD</name>
        <dbReference type="ChEBI" id="CHEBI:57692"/>
    </cofactor>
</comment>
<dbReference type="GO" id="GO:0071949">
    <property type="term" value="F:FAD binding"/>
    <property type="evidence" value="ECO:0007669"/>
    <property type="project" value="InterPro"/>
</dbReference>
<dbReference type="EMBL" id="MU251247">
    <property type="protein sequence ID" value="KAG9256516.1"/>
    <property type="molecule type" value="Genomic_DNA"/>
</dbReference>
<dbReference type="PANTHER" id="PTHR43004:SF19">
    <property type="entry name" value="BINDING MONOOXYGENASE, PUTATIVE (JCVI)-RELATED"/>
    <property type="match status" value="1"/>
</dbReference>
<dbReference type="InterPro" id="IPR036188">
    <property type="entry name" value="FAD/NAD-bd_sf"/>
</dbReference>
<evidence type="ECO:0000259" key="6">
    <source>
        <dbReference type="Pfam" id="PF01494"/>
    </source>
</evidence>
<dbReference type="Gene3D" id="3.50.50.60">
    <property type="entry name" value="FAD/NAD(P)-binding domain"/>
    <property type="match status" value="1"/>
</dbReference>
<keyword evidence="5" id="KW-0472">Membrane</keyword>
<dbReference type="Proteomes" id="UP000887229">
    <property type="component" value="Unassembled WGS sequence"/>
</dbReference>